<evidence type="ECO:0000313" key="1">
    <source>
        <dbReference type="EMBL" id="NMH86468.1"/>
    </source>
</evidence>
<keyword evidence="2" id="KW-1185">Reference proteome</keyword>
<sequence length="96" mass="11181">MIPFNNFKLHYQDLKPGLDKALDRARFSTYLNNNGVVALIHYPILIHKQKAFLYQKDEKLAASEIFTSNILSLPIYPELSEKDLQKIVTIINEYEL</sequence>
<proteinExistence type="predicted"/>
<dbReference type="Proteomes" id="UP000746690">
    <property type="component" value="Unassembled WGS sequence"/>
</dbReference>
<dbReference type="InterPro" id="IPR015424">
    <property type="entry name" value="PyrdxlP-dep_Trfase"/>
</dbReference>
<reference evidence="1 2" key="1">
    <citation type="submission" date="2020-04" db="EMBL/GenBank/DDBJ databases">
        <title>A Flavivirga sp. nov.</title>
        <authorList>
            <person name="Sun X."/>
        </authorList>
    </citation>
    <scope>NUCLEOTIDE SEQUENCE [LARGE SCALE GENOMIC DNA]</scope>
    <source>
        <strain evidence="1 2">Y03</strain>
    </source>
</reference>
<dbReference type="Gene3D" id="3.90.1150.10">
    <property type="entry name" value="Aspartate Aminotransferase, domain 1"/>
    <property type="match status" value="1"/>
</dbReference>
<dbReference type="EMBL" id="JABBHF010000002">
    <property type="protein sequence ID" value="NMH86468.1"/>
    <property type="molecule type" value="Genomic_DNA"/>
</dbReference>
<dbReference type="InterPro" id="IPR015422">
    <property type="entry name" value="PyrdxlP-dep_Trfase_small"/>
</dbReference>
<comment type="caution">
    <text evidence="1">The sequence shown here is derived from an EMBL/GenBank/DDBJ whole genome shotgun (WGS) entry which is preliminary data.</text>
</comment>
<dbReference type="RefSeq" id="WP_169669993.1">
    <property type="nucleotide sequence ID" value="NZ_JABBHF010000002.1"/>
</dbReference>
<gene>
    <name evidence="1" type="ORF">HHX25_03055</name>
</gene>
<organism evidence="1 2">
    <name type="scientific">Flavivirga algicola</name>
    <dbReference type="NCBI Taxonomy" id="2729136"/>
    <lineage>
        <taxon>Bacteria</taxon>
        <taxon>Pseudomonadati</taxon>
        <taxon>Bacteroidota</taxon>
        <taxon>Flavobacteriia</taxon>
        <taxon>Flavobacteriales</taxon>
        <taxon>Flavobacteriaceae</taxon>
        <taxon>Flavivirga</taxon>
    </lineage>
</organism>
<dbReference type="Pfam" id="PF01041">
    <property type="entry name" value="DegT_DnrJ_EryC1"/>
    <property type="match status" value="1"/>
</dbReference>
<evidence type="ECO:0000313" key="2">
    <source>
        <dbReference type="Proteomes" id="UP000746690"/>
    </source>
</evidence>
<protein>
    <recommendedName>
        <fullName evidence="3">DegT/DnrJ/EryC1/StrS aminotransferase</fullName>
    </recommendedName>
</protein>
<dbReference type="SUPFAM" id="SSF53383">
    <property type="entry name" value="PLP-dependent transferases"/>
    <property type="match status" value="1"/>
</dbReference>
<name>A0ABX1RTS0_9FLAO</name>
<evidence type="ECO:0008006" key="3">
    <source>
        <dbReference type="Google" id="ProtNLM"/>
    </source>
</evidence>
<dbReference type="InterPro" id="IPR000653">
    <property type="entry name" value="DegT/StrS_aminotransferase"/>
</dbReference>
<accession>A0ABX1RTS0</accession>